<dbReference type="OMA" id="WWVEVRM"/>
<organism evidence="13 14">
    <name type="scientific">Dictyostelium purpureum</name>
    <name type="common">Slime mold</name>
    <dbReference type="NCBI Taxonomy" id="5786"/>
    <lineage>
        <taxon>Eukaryota</taxon>
        <taxon>Amoebozoa</taxon>
        <taxon>Evosea</taxon>
        <taxon>Eumycetozoa</taxon>
        <taxon>Dictyostelia</taxon>
        <taxon>Dictyosteliales</taxon>
        <taxon>Dictyosteliaceae</taxon>
        <taxon>Dictyostelium</taxon>
    </lineage>
</organism>
<dbReference type="GO" id="GO:0052917">
    <property type="term" value="F:dol-P-Man:Man(7)GlcNAc(2)-PP-Dol alpha-1,6-mannosyltransferase activity"/>
    <property type="evidence" value="ECO:0007669"/>
    <property type="project" value="UniProtKB-EC"/>
</dbReference>
<dbReference type="PANTHER" id="PTHR22760:SF1">
    <property type="entry name" value="DOL-P-MAN:MAN(7)GLCNAC(2)-PP-DOL ALPHA-1,6-MANNOSYLTRANSFERASE"/>
    <property type="match status" value="1"/>
</dbReference>
<keyword evidence="6 12" id="KW-0812">Transmembrane</keyword>
<dbReference type="STRING" id="5786.F0ZPL4"/>
<evidence type="ECO:0000256" key="3">
    <source>
        <dbReference type="ARBA" id="ARBA00007063"/>
    </source>
</evidence>
<dbReference type="PANTHER" id="PTHR22760">
    <property type="entry name" value="GLYCOSYLTRANSFERASE"/>
    <property type="match status" value="1"/>
</dbReference>
<feature type="transmembrane region" description="Helical" evidence="12">
    <location>
        <begin position="157"/>
        <end position="174"/>
    </location>
</feature>
<evidence type="ECO:0000256" key="10">
    <source>
        <dbReference type="ARBA" id="ARBA00044721"/>
    </source>
</evidence>
<dbReference type="VEuPathDB" id="AmoebaDB:DICPUDRAFT_80121"/>
<dbReference type="RefSeq" id="XP_003289352.1">
    <property type="nucleotide sequence ID" value="XM_003289304.1"/>
</dbReference>
<comment type="function">
    <text evidence="10">Mannosyltransferase that operates in the biosynthetic pathway of dolichol-linked oligosaccharides, the glycan precursors employed in protein asparagine (N)-glycosylation. The assembly of dolichol-linked oligosaccharides begins on the cytosolic side of the endoplasmic reticulum membrane and finishes in its lumen. The sequential addition of sugars to dolichol pyrophosphate produces dolichol-linked oligosaccharides containing fourteen sugars, including two GlcNAcs, nine mannoses and three glucoses. Once assembled, the oligosaccharide is transferred from the lipid to nascent proteins by oligosaccharyltransferases. In the lumen of the endoplasmic reticulum, adds the eighth mannose residue in an alpha-1,6 linkage onto Man(7)GlcNAc(2)-PP-dolichol to produce Man(8)GlcNAc(2)-PP-dolichol.</text>
</comment>
<evidence type="ECO:0000256" key="4">
    <source>
        <dbReference type="ARBA" id="ARBA00022676"/>
    </source>
</evidence>
<keyword evidence="7 12" id="KW-0256">Endoplasmic reticulum</keyword>
<feature type="transmembrane region" description="Helical" evidence="12">
    <location>
        <begin position="346"/>
        <end position="365"/>
    </location>
</feature>
<dbReference type="UniPathway" id="UPA00378"/>
<comment type="catalytic activity">
    <reaction evidence="11">
        <text>an alpha-D-Man-(1-&gt;2)-alpha-D-Man-(1-&gt;2)-alpha-D-Man-(1-&gt;3)-[alpha-D-Man-(1-&gt;2)-alpha-D-Man-(1-&gt;3)-alpha-D-Man-(1-&gt;6)]-beta-D-Man-(1-&gt;4)-beta-D-GlcNAc-(1-&gt;4)-alpha-D-GlcNAc-diphospho-di-trans,poly-cis-dolichol + a di-trans,poly-cis-dolichyl beta-D-mannosyl phosphate = an alpha-D-Man-(1-&gt;2)-alpha-D-Man-(1-&gt;2)-alpha-D-Man-(1-&gt;3)-[alpha-D-Man-(1-&gt;2)-alpha-D-Man-(1-&gt;3)-[alpha-D-Man-(1-&gt;6)]-alpha-D-Man-(1-&gt;6)]-beta-D-Man-(1-&gt;4)-beta-D-GlcNAc-(1-&gt;4)-alpha-D-GlcNAc-diphospho-di-trans,poly-cis-dolichol + a di-trans,poly-cis-dolichyl phosphate + H(+)</text>
        <dbReference type="Rhea" id="RHEA:29535"/>
        <dbReference type="Rhea" id="RHEA-COMP:19498"/>
        <dbReference type="Rhea" id="RHEA-COMP:19501"/>
        <dbReference type="Rhea" id="RHEA-COMP:19518"/>
        <dbReference type="Rhea" id="RHEA-COMP:19519"/>
        <dbReference type="ChEBI" id="CHEBI:15378"/>
        <dbReference type="ChEBI" id="CHEBI:57683"/>
        <dbReference type="ChEBI" id="CHEBI:58211"/>
        <dbReference type="ChEBI" id="CHEBI:132517"/>
        <dbReference type="ChEBI" id="CHEBI:132519"/>
        <dbReference type="EC" id="2.4.1.260"/>
    </reaction>
    <physiologicalReaction direction="left-to-right" evidence="11">
        <dbReference type="Rhea" id="RHEA:29536"/>
    </physiologicalReaction>
</comment>
<keyword evidence="9 12" id="KW-0472">Membrane</keyword>
<evidence type="ECO:0000256" key="12">
    <source>
        <dbReference type="RuleBase" id="RU363075"/>
    </source>
</evidence>
<name>F0ZPL4_DICPU</name>
<proteinExistence type="inferred from homology"/>
<feature type="transmembrane region" description="Helical" evidence="12">
    <location>
        <begin position="127"/>
        <end position="145"/>
    </location>
</feature>
<evidence type="ECO:0000313" key="14">
    <source>
        <dbReference type="Proteomes" id="UP000001064"/>
    </source>
</evidence>
<dbReference type="Proteomes" id="UP000001064">
    <property type="component" value="Unassembled WGS sequence"/>
</dbReference>
<dbReference type="FunCoup" id="F0ZPL4">
    <property type="interactions" value="164"/>
</dbReference>
<dbReference type="EMBL" id="GL871111">
    <property type="protein sequence ID" value="EGC34106.1"/>
    <property type="molecule type" value="Genomic_DNA"/>
</dbReference>
<comment type="subcellular location">
    <subcellularLocation>
        <location evidence="1 12">Endoplasmic reticulum membrane</location>
        <topology evidence="1 12">Multi-pass membrane protein</topology>
    </subcellularLocation>
</comment>
<dbReference type="InParanoid" id="F0ZPL4"/>
<feature type="transmembrane region" description="Helical" evidence="12">
    <location>
        <begin position="322"/>
        <end position="340"/>
    </location>
</feature>
<dbReference type="Pfam" id="PF03901">
    <property type="entry name" value="Glyco_transf_22"/>
    <property type="match status" value="1"/>
</dbReference>
<accession>F0ZPL4</accession>
<reference evidence="14" key="1">
    <citation type="journal article" date="2011" name="Genome Biol.">
        <title>Comparative genomics of the social amoebae Dictyostelium discoideum and Dictyostelium purpureum.</title>
        <authorList>
            <consortium name="US DOE Joint Genome Institute (JGI-PGF)"/>
            <person name="Sucgang R."/>
            <person name="Kuo A."/>
            <person name="Tian X."/>
            <person name="Salerno W."/>
            <person name="Parikh A."/>
            <person name="Feasley C.L."/>
            <person name="Dalin E."/>
            <person name="Tu H."/>
            <person name="Huang E."/>
            <person name="Barry K."/>
            <person name="Lindquist E."/>
            <person name="Shapiro H."/>
            <person name="Bruce D."/>
            <person name="Schmutz J."/>
            <person name="Salamov A."/>
            <person name="Fey P."/>
            <person name="Gaudet P."/>
            <person name="Anjard C."/>
            <person name="Babu M.M."/>
            <person name="Basu S."/>
            <person name="Bushmanova Y."/>
            <person name="van der Wel H."/>
            <person name="Katoh-Kurasawa M."/>
            <person name="Dinh C."/>
            <person name="Coutinho P.M."/>
            <person name="Saito T."/>
            <person name="Elias M."/>
            <person name="Schaap P."/>
            <person name="Kay R.R."/>
            <person name="Henrissat B."/>
            <person name="Eichinger L."/>
            <person name="Rivero F."/>
            <person name="Putnam N.H."/>
            <person name="West C.M."/>
            <person name="Loomis W.F."/>
            <person name="Chisholm R.L."/>
            <person name="Shaulsky G."/>
            <person name="Strassmann J.E."/>
            <person name="Queller D.C."/>
            <person name="Kuspa A."/>
            <person name="Grigoriev I.V."/>
        </authorList>
    </citation>
    <scope>NUCLEOTIDE SEQUENCE [LARGE SCALE GENOMIC DNA]</scope>
    <source>
        <strain evidence="14">QSDP1</strain>
    </source>
</reference>
<comment type="similarity">
    <text evidence="3 12">Belongs to the glycosyltransferase 22 family.</text>
</comment>
<dbReference type="AlphaFoldDB" id="F0ZPL4"/>
<feature type="transmembrane region" description="Helical" evidence="12">
    <location>
        <begin position="203"/>
        <end position="232"/>
    </location>
</feature>
<dbReference type="GeneID" id="10502328"/>
<keyword evidence="14" id="KW-1185">Reference proteome</keyword>
<evidence type="ECO:0000256" key="11">
    <source>
        <dbReference type="ARBA" id="ARBA00048899"/>
    </source>
</evidence>
<evidence type="ECO:0000256" key="7">
    <source>
        <dbReference type="ARBA" id="ARBA00022824"/>
    </source>
</evidence>
<feature type="transmembrane region" description="Helical" evidence="12">
    <location>
        <begin position="377"/>
        <end position="401"/>
    </location>
</feature>
<dbReference type="GO" id="GO:0000009">
    <property type="term" value="F:alpha-1,6-mannosyltransferase activity"/>
    <property type="evidence" value="ECO:0000318"/>
    <property type="project" value="GO_Central"/>
</dbReference>
<dbReference type="KEGG" id="dpp:DICPUDRAFT_80121"/>
<protein>
    <recommendedName>
        <fullName evidence="12">Mannosyltransferase</fullName>
        <ecNumber evidence="12">2.4.1.-</ecNumber>
    </recommendedName>
</protein>
<gene>
    <name evidence="13" type="ORF">DICPUDRAFT_80121</name>
</gene>
<evidence type="ECO:0000313" key="13">
    <source>
        <dbReference type="EMBL" id="EGC34106.1"/>
    </source>
</evidence>
<evidence type="ECO:0000256" key="2">
    <source>
        <dbReference type="ARBA" id="ARBA00004922"/>
    </source>
</evidence>
<dbReference type="OrthoDB" id="19039at2759"/>
<keyword evidence="4 12" id="KW-0328">Glycosyltransferase</keyword>
<evidence type="ECO:0000256" key="1">
    <source>
        <dbReference type="ARBA" id="ARBA00004477"/>
    </source>
</evidence>
<evidence type="ECO:0000256" key="9">
    <source>
        <dbReference type="ARBA" id="ARBA00023136"/>
    </source>
</evidence>
<dbReference type="GO" id="GO:0005789">
    <property type="term" value="C:endoplasmic reticulum membrane"/>
    <property type="evidence" value="ECO:0000318"/>
    <property type="project" value="GO_Central"/>
</dbReference>
<keyword evidence="5" id="KW-0808">Transferase</keyword>
<sequence length="534" mass="60868">MTKKKINKNESVNQSYTSNSNSNGKINIADYLFGIFLFIVMLFHLVICPFTKVEESFNLQAIHDIIHHGISNDREQLASYDHLEFPGVIPRTFIGSLLVSAVTVPIKKFFEAVISDPEHQYSKLLDLFICRGVLGLFTSIALFKFQRAISWKFGRVTGYWFSLITLTQFHLMFYMTRTLPNTFAMVPVLFALANWLRDKTGPMVVWLTIAIFIFRSEVLVLAGPIVLCCLVVQRNLSFGKFILLGIVTAVLSVATSVGIDSYFWRRWLYPEGEVFLFNTVENKSSEWGTSPFYWYFLNALPKTLALSTLLFFAGIFYEGKRVAVYIVPVLVFVGLYSILPHKELRFIFYSIPVINMVSSLGAYRLTTTVKLNRFFKLIVSLGIVGIIVGNFLLSMGFLYVSSFNYPGGYSFISLHSHLGITDSSGLFLLKQNNDSNHQKYKIHIDNLAAITGVSRFGEVATTNQFEYSKKERDVILTDYTHIIAPNTTSTNKGFIEIDSIDSYSSIKFSKEYPYIQIINLPSLYIMENDKYNRK</sequence>
<dbReference type="eggNOG" id="KOG2516">
    <property type="taxonomic scope" value="Eukaryota"/>
</dbReference>
<evidence type="ECO:0000256" key="5">
    <source>
        <dbReference type="ARBA" id="ARBA00022679"/>
    </source>
</evidence>
<dbReference type="EC" id="2.4.1.-" evidence="12"/>
<dbReference type="InterPro" id="IPR005599">
    <property type="entry name" value="GPI_mannosylTrfase"/>
</dbReference>
<feature type="transmembrane region" description="Helical" evidence="12">
    <location>
        <begin position="292"/>
        <end position="315"/>
    </location>
</feature>
<evidence type="ECO:0000256" key="6">
    <source>
        <dbReference type="ARBA" id="ARBA00022692"/>
    </source>
</evidence>
<feature type="transmembrane region" description="Helical" evidence="12">
    <location>
        <begin position="241"/>
        <end position="264"/>
    </location>
</feature>
<dbReference type="GO" id="GO:0006487">
    <property type="term" value="P:protein N-linked glycosylation"/>
    <property type="evidence" value="ECO:0000318"/>
    <property type="project" value="GO_Central"/>
</dbReference>
<keyword evidence="8 12" id="KW-1133">Transmembrane helix</keyword>
<comment type="pathway">
    <text evidence="2">Protein modification; protein glycosylation.</text>
</comment>
<feature type="transmembrane region" description="Helical" evidence="12">
    <location>
        <begin position="28"/>
        <end position="47"/>
    </location>
</feature>
<evidence type="ECO:0000256" key="8">
    <source>
        <dbReference type="ARBA" id="ARBA00022989"/>
    </source>
</evidence>